<name>A0ABD2BR51_VESSQ</name>
<evidence type="ECO:0000256" key="1">
    <source>
        <dbReference type="ARBA" id="ARBA00004167"/>
    </source>
</evidence>
<dbReference type="AlphaFoldDB" id="A0ABD2BR51"/>
<evidence type="ECO:0000313" key="5">
    <source>
        <dbReference type="EMBL" id="KAL2735264.1"/>
    </source>
</evidence>
<feature type="domain" description="Ig-like" evidence="4">
    <location>
        <begin position="73"/>
        <end position="218"/>
    </location>
</feature>
<protein>
    <submittedName>
        <fullName evidence="5">V-set and immunoglobulin domain-containing protein 2-like isoform X3</fullName>
    </submittedName>
</protein>
<dbReference type="Gene3D" id="2.60.40.10">
    <property type="entry name" value="Immunoglobulins"/>
    <property type="match status" value="2"/>
</dbReference>
<sequence length="391" mass="44176">MLESLGSTLYGAVRLSFAQRMMYGKKISAQKLHVTAFTLMTNLKRAMCFYYKDIQICFTRKCNSLHVLVKYFPGVTGLKDLTINVPAMVRSGDTVILTCTYDLEGSSLYSIQWSLEEVEFYRYVTERMPPQSAYNVSGIHVNVTKTALKYNVPHVMRQARKNENKKELETRDALSFDIVSQVTASDTTSVTLVDVSRNLTGTYKCEVSAGVPSYHTLIERAKMMVVDAPKTDPTIGSEKERIAVGEMLRANCTSGASRPASAITWMLNGEHMVVTKEDGQHDGTSFMLYALWMRPLVSRHRESTDLMHSLITNNSSRFWIRPYSFAQKDDTVKTESHIEFKITNDMFRNGRLYLRCIAFISDVYRKSADMEIAVDEPLLASITGDAPAHSH</sequence>
<dbReference type="SUPFAM" id="SSF48726">
    <property type="entry name" value="Immunoglobulin"/>
    <property type="match status" value="1"/>
</dbReference>
<dbReference type="SMART" id="SM00409">
    <property type="entry name" value="IG"/>
    <property type="match status" value="1"/>
</dbReference>
<dbReference type="Proteomes" id="UP001607302">
    <property type="component" value="Unassembled WGS sequence"/>
</dbReference>
<feature type="non-terminal residue" evidence="5">
    <location>
        <position position="391"/>
    </location>
</feature>
<dbReference type="PROSITE" id="PS50835">
    <property type="entry name" value="IG_LIKE"/>
    <property type="match status" value="2"/>
</dbReference>
<gene>
    <name evidence="5" type="ORF">V1478_002904</name>
</gene>
<reference evidence="5 6" key="1">
    <citation type="journal article" date="2024" name="Ann. Entomol. Soc. Am.">
        <title>Genomic analyses of the southern and eastern yellowjacket wasps (Hymenoptera: Vespidae) reveal evolutionary signatures of social life.</title>
        <authorList>
            <person name="Catto M.A."/>
            <person name="Caine P.B."/>
            <person name="Orr S.E."/>
            <person name="Hunt B.G."/>
            <person name="Goodisman M.A.D."/>
        </authorList>
    </citation>
    <scope>NUCLEOTIDE SEQUENCE [LARGE SCALE GENOMIC DNA]</scope>
    <source>
        <strain evidence="5">233</strain>
        <tissue evidence="5">Head and thorax</tissue>
    </source>
</reference>
<evidence type="ECO:0000313" key="6">
    <source>
        <dbReference type="Proteomes" id="UP001607302"/>
    </source>
</evidence>
<evidence type="ECO:0000256" key="2">
    <source>
        <dbReference type="ARBA" id="ARBA00023136"/>
    </source>
</evidence>
<comment type="caution">
    <text evidence="5">The sequence shown here is derived from an EMBL/GenBank/DDBJ whole genome shotgun (WGS) entry which is preliminary data.</text>
</comment>
<dbReference type="InterPro" id="IPR036179">
    <property type="entry name" value="Ig-like_dom_sf"/>
</dbReference>
<keyword evidence="6" id="KW-1185">Reference proteome</keyword>
<evidence type="ECO:0000256" key="3">
    <source>
        <dbReference type="ARBA" id="ARBA00023157"/>
    </source>
</evidence>
<organism evidence="5 6">
    <name type="scientific">Vespula squamosa</name>
    <name type="common">Southern yellow jacket</name>
    <name type="synonym">Wasp</name>
    <dbReference type="NCBI Taxonomy" id="30214"/>
    <lineage>
        <taxon>Eukaryota</taxon>
        <taxon>Metazoa</taxon>
        <taxon>Ecdysozoa</taxon>
        <taxon>Arthropoda</taxon>
        <taxon>Hexapoda</taxon>
        <taxon>Insecta</taxon>
        <taxon>Pterygota</taxon>
        <taxon>Neoptera</taxon>
        <taxon>Endopterygota</taxon>
        <taxon>Hymenoptera</taxon>
        <taxon>Apocrita</taxon>
        <taxon>Aculeata</taxon>
        <taxon>Vespoidea</taxon>
        <taxon>Vespidae</taxon>
        <taxon>Vespinae</taxon>
        <taxon>Vespula</taxon>
    </lineage>
</organism>
<comment type="subcellular location">
    <subcellularLocation>
        <location evidence="1">Membrane</location>
        <topology evidence="1">Single-pass membrane protein</topology>
    </subcellularLocation>
</comment>
<dbReference type="PANTHER" id="PTHR21261">
    <property type="entry name" value="BEAT PROTEIN"/>
    <property type="match status" value="1"/>
</dbReference>
<proteinExistence type="predicted"/>
<dbReference type="InterPro" id="IPR013162">
    <property type="entry name" value="CD80_C2-set"/>
</dbReference>
<evidence type="ECO:0000259" key="4">
    <source>
        <dbReference type="PROSITE" id="PS50835"/>
    </source>
</evidence>
<feature type="domain" description="Ig-like" evidence="4">
    <location>
        <begin position="229"/>
        <end position="269"/>
    </location>
</feature>
<dbReference type="GO" id="GO:0016020">
    <property type="term" value="C:membrane"/>
    <property type="evidence" value="ECO:0007669"/>
    <property type="project" value="UniProtKB-SubCell"/>
</dbReference>
<dbReference type="Pfam" id="PF08205">
    <property type="entry name" value="C2-set_2"/>
    <property type="match status" value="1"/>
</dbReference>
<dbReference type="PANTHER" id="PTHR21261:SF17">
    <property type="entry name" value="BEAT VI"/>
    <property type="match status" value="1"/>
</dbReference>
<dbReference type="InterPro" id="IPR007110">
    <property type="entry name" value="Ig-like_dom"/>
</dbReference>
<dbReference type="InterPro" id="IPR013783">
    <property type="entry name" value="Ig-like_fold"/>
</dbReference>
<accession>A0ABD2BR51</accession>
<keyword evidence="2" id="KW-0472">Membrane</keyword>
<keyword evidence="3" id="KW-1015">Disulfide bond</keyword>
<dbReference type="InterPro" id="IPR003599">
    <property type="entry name" value="Ig_sub"/>
</dbReference>
<dbReference type="EMBL" id="JAUDFV010000064">
    <property type="protein sequence ID" value="KAL2735264.1"/>
    <property type="molecule type" value="Genomic_DNA"/>
</dbReference>